<dbReference type="EMBL" id="AFNU02000001">
    <property type="protein sequence ID" value="ERJ13768.1"/>
    <property type="molecule type" value="Genomic_DNA"/>
</dbReference>
<keyword evidence="2" id="KW-0472">Membrane</keyword>
<keyword evidence="4" id="KW-1185">Reference proteome</keyword>
<reference evidence="3 4" key="1">
    <citation type="journal article" date="2011" name="J. Bacteriol.">
        <title>Genome sequence of Haloplasma contractile, an unusual contractile bacterium from a deep-sea anoxic brine lake.</title>
        <authorList>
            <person name="Antunes A."/>
            <person name="Alam I."/>
            <person name="El Dorry H."/>
            <person name="Siam R."/>
            <person name="Robertson A."/>
            <person name="Bajic V.B."/>
            <person name="Stingl U."/>
        </authorList>
    </citation>
    <scope>NUCLEOTIDE SEQUENCE [LARGE SCALE GENOMIC DNA]</scope>
    <source>
        <strain evidence="3 4">SSD-17B</strain>
    </source>
</reference>
<dbReference type="STRING" id="1033810.HLPCO_000434"/>
<evidence type="ECO:0000256" key="1">
    <source>
        <dbReference type="SAM" id="MobiDB-lite"/>
    </source>
</evidence>
<organism evidence="3 4">
    <name type="scientific">Haloplasma contractile SSD-17B</name>
    <dbReference type="NCBI Taxonomy" id="1033810"/>
    <lineage>
        <taxon>Bacteria</taxon>
        <taxon>Bacillati</taxon>
        <taxon>Mycoplasmatota</taxon>
        <taxon>Mollicutes</taxon>
        <taxon>Haloplasmatales</taxon>
        <taxon>Haloplasmataceae</taxon>
        <taxon>Haloplasma</taxon>
    </lineage>
</organism>
<dbReference type="Proteomes" id="UP000005707">
    <property type="component" value="Unassembled WGS sequence"/>
</dbReference>
<dbReference type="InParanoid" id="U2EFR3"/>
<reference evidence="3 4" key="2">
    <citation type="journal article" date="2013" name="PLoS ONE">
        <title>INDIGO - INtegrated Data Warehouse of MIcrobial GenOmes with Examples from the Red Sea Extremophiles.</title>
        <authorList>
            <person name="Alam I."/>
            <person name="Antunes A."/>
            <person name="Kamau A.A."/>
            <person name="Ba Alawi W."/>
            <person name="Kalkatawi M."/>
            <person name="Stingl U."/>
            <person name="Bajic V.B."/>
        </authorList>
    </citation>
    <scope>NUCLEOTIDE SEQUENCE [LARGE SCALE GENOMIC DNA]</scope>
    <source>
        <strain evidence="3 4">SSD-17B</strain>
    </source>
</reference>
<keyword evidence="2" id="KW-1133">Transmembrane helix</keyword>
<feature type="region of interest" description="Disordered" evidence="1">
    <location>
        <begin position="1"/>
        <end position="21"/>
    </location>
</feature>
<gene>
    <name evidence="3" type="ORF">HLPCO_000434</name>
</gene>
<keyword evidence="2" id="KW-0812">Transmembrane</keyword>
<evidence type="ECO:0000313" key="3">
    <source>
        <dbReference type="EMBL" id="ERJ13768.1"/>
    </source>
</evidence>
<evidence type="ECO:0000256" key="2">
    <source>
        <dbReference type="SAM" id="Phobius"/>
    </source>
</evidence>
<sequence>MANKHKKKKNKNTTVQPNKHRDNNILHSKLAKFILLIMALAFTLVPVATLVFWIIELSK</sequence>
<name>U2EFR3_9MOLU</name>
<accession>U2EFR3</accession>
<feature type="compositionally biased region" description="Basic residues" evidence="1">
    <location>
        <begin position="1"/>
        <end position="11"/>
    </location>
</feature>
<evidence type="ECO:0000313" key="4">
    <source>
        <dbReference type="Proteomes" id="UP000005707"/>
    </source>
</evidence>
<dbReference type="AlphaFoldDB" id="U2EFR3"/>
<protein>
    <submittedName>
        <fullName evidence="3">Uncharacterized protein</fullName>
    </submittedName>
</protein>
<dbReference type="RefSeq" id="WP_008826126.1">
    <property type="nucleotide sequence ID" value="NZ_AFNU02000001.1"/>
</dbReference>
<feature type="transmembrane region" description="Helical" evidence="2">
    <location>
        <begin position="33"/>
        <end position="55"/>
    </location>
</feature>
<comment type="caution">
    <text evidence="3">The sequence shown here is derived from an EMBL/GenBank/DDBJ whole genome shotgun (WGS) entry which is preliminary data.</text>
</comment>
<proteinExistence type="predicted"/>